<keyword evidence="2" id="KW-0560">Oxidoreductase</keyword>
<evidence type="ECO:0000256" key="1">
    <source>
        <dbReference type="ARBA" id="ARBA00022630"/>
    </source>
</evidence>
<keyword evidence="1" id="KW-0285">Flavoprotein</keyword>
<dbReference type="InterPro" id="IPR036250">
    <property type="entry name" value="AcylCo_DH-like_C"/>
</dbReference>
<feature type="domain" description="Acyl-CoA dehydrogenase/oxidase C-terminal" evidence="3">
    <location>
        <begin position="178"/>
        <end position="290"/>
    </location>
</feature>
<name>A0ABZ1YZL5_9NOCA</name>
<gene>
    <name evidence="4" type="ORF">OG563_04875</name>
</gene>
<evidence type="ECO:0000256" key="2">
    <source>
        <dbReference type="ARBA" id="ARBA00023002"/>
    </source>
</evidence>
<dbReference type="InterPro" id="IPR009075">
    <property type="entry name" value="AcylCo_DH/oxidase_C"/>
</dbReference>
<dbReference type="SUPFAM" id="SSF47203">
    <property type="entry name" value="Acyl-CoA dehydrogenase C-terminal domain-like"/>
    <property type="match status" value="1"/>
</dbReference>
<reference evidence="4" key="1">
    <citation type="submission" date="2022-10" db="EMBL/GenBank/DDBJ databases">
        <title>The complete genomes of actinobacterial strains from the NBC collection.</title>
        <authorList>
            <person name="Joergensen T.S."/>
            <person name="Alvarez Arevalo M."/>
            <person name="Sterndorff E.B."/>
            <person name="Faurdal D."/>
            <person name="Vuksanovic O."/>
            <person name="Mourched A.-S."/>
            <person name="Charusanti P."/>
            <person name="Shaw S."/>
            <person name="Blin K."/>
            <person name="Weber T."/>
        </authorList>
    </citation>
    <scope>NUCLEOTIDE SEQUENCE</scope>
    <source>
        <strain evidence="4">NBC_01482</strain>
    </source>
</reference>
<accession>A0ABZ1YZL5</accession>
<evidence type="ECO:0000259" key="3">
    <source>
        <dbReference type="Pfam" id="PF00441"/>
    </source>
</evidence>
<protein>
    <submittedName>
        <fullName evidence="4">Acyl-CoA dehydrogenase family protein</fullName>
    </submittedName>
</protein>
<sequence length="325" mass="35142">MNIELCSEAREFGRQVLRALDAAGGDELVRRTEGEVGVRRTLIAPVLGELGAWELEPLRDVAELEAAAALCRSAGYWALPYPVAERLARPVGVDVDGLVVVYGREPAAPVADLDLRWGAVTLDGVRGRVSVRQAHSSPRESVFVAQLDVHPLDSKGSSGWDNSGQASAAELALGLVLPCWTLLGMLDRAMGLARTHVLTREQFGRQLAQFQAVQFQLTDAEVERRGVEMLARYALWSIDTGSNAVVDDALALRLAALEAADIVFRVAHQLHGALGFCDESALSWLSRYSRPIRRLPLGRSATEDLLARSIDRAGLAGLYSDPTGV</sequence>
<dbReference type="Pfam" id="PF00441">
    <property type="entry name" value="Acyl-CoA_dh_1"/>
    <property type="match status" value="1"/>
</dbReference>
<organism evidence="4 5">
    <name type="scientific">Nocardia vinacea</name>
    <dbReference type="NCBI Taxonomy" id="96468"/>
    <lineage>
        <taxon>Bacteria</taxon>
        <taxon>Bacillati</taxon>
        <taxon>Actinomycetota</taxon>
        <taxon>Actinomycetes</taxon>
        <taxon>Mycobacteriales</taxon>
        <taxon>Nocardiaceae</taxon>
        <taxon>Nocardia</taxon>
    </lineage>
</organism>
<dbReference type="InterPro" id="IPR050741">
    <property type="entry name" value="Acyl-CoA_dehydrogenase"/>
</dbReference>
<dbReference type="PANTHER" id="PTHR48083">
    <property type="entry name" value="MEDIUM-CHAIN SPECIFIC ACYL-COA DEHYDROGENASE, MITOCHONDRIAL-RELATED"/>
    <property type="match status" value="1"/>
</dbReference>
<keyword evidence="5" id="KW-1185">Reference proteome</keyword>
<evidence type="ECO:0000313" key="4">
    <source>
        <dbReference type="EMBL" id="WUV47576.1"/>
    </source>
</evidence>
<proteinExistence type="predicted"/>
<dbReference type="Proteomes" id="UP001432062">
    <property type="component" value="Chromosome"/>
</dbReference>
<dbReference type="RefSeq" id="WP_329411653.1">
    <property type="nucleotide sequence ID" value="NZ_CP109441.1"/>
</dbReference>
<dbReference type="EMBL" id="CP109441">
    <property type="protein sequence ID" value="WUV47576.1"/>
    <property type="molecule type" value="Genomic_DNA"/>
</dbReference>
<evidence type="ECO:0000313" key="5">
    <source>
        <dbReference type="Proteomes" id="UP001432062"/>
    </source>
</evidence>
<dbReference type="Gene3D" id="1.20.140.10">
    <property type="entry name" value="Butyryl-CoA Dehydrogenase, subunit A, domain 3"/>
    <property type="match status" value="1"/>
</dbReference>